<sequence length="542" mass="61714">MSTDELVKRKGGRPKKKGPDGSTGAPLGEPPIKQKPRRPRKKGPNDTMDAPDGARCRSQQKSLKEDNGVKKNFIRADPSYLKTLGQTHSGWIFGAIAELVDNSRDAKATKLEISIENHYSEIAGEKIPMLSLIDDGHGMSHEELIVMLSFGHKQSNADDQDHIGMFGIGFKTGAMKLGRDVIILTQTLESRSIAFLSQSSNDGNDNVEFPIVSYHRNGSIMKVNEIVQSEATANYHLKAIKEFSPFNEYFIGEKLAIFGENGHGTQIYIWNLEKWGSDFCLEWQKRNDHKNSSKDDILIRSRRTRQRIGQISPKVSLDYSLRSYLEVIFLNPRMKIYVQGSLVKSRPLAKSLNRTEIINGEVMGKPVQLTLGRCQREWERMNCGIFLYWHGRLIEAYKRVGGMVHNSDMGRGVIGVVDVTNLMSNGNDVWVHNTKQGFVDCEAYVKLEEWLGLSSDEYWDEHFDAVQLFMQKRCQGHYKPDNEWVQCDKCRKWRKLRCGFDTATLPQDWFCYMRPYYGNCGTPEEELGPGVVNVGSRRLINF</sequence>
<dbReference type="InParanoid" id="A0A200R0V3"/>
<keyword evidence="9" id="KW-0175">Coiled coil</keyword>
<dbReference type="EMBL" id="MVGT01000576">
    <property type="protein sequence ID" value="OVA16349.1"/>
    <property type="molecule type" value="Genomic_DNA"/>
</dbReference>
<evidence type="ECO:0000256" key="4">
    <source>
        <dbReference type="ARBA" id="ARBA00022723"/>
    </source>
</evidence>
<dbReference type="InterPro" id="IPR011124">
    <property type="entry name" value="Znf_CW"/>
</dbReference>
<dbReference type="Pfam" id="PF17942">
    <property type="entry name" value="Morc6_S5"/>
    <property type="match status" value="1"/>
</dbReference>
<name>A0A200R0V3_MACCD</name>
<evidence type="ECO:0000256" key="13">
    <source>
        <dbReference type="SAM" id="MobiDB-lite"/>
    </source>
</evidence>
<dbReference type="Gene3D" id="3.30.40.100">
    <property type="match status" value="1"/>
</dbReference>
<evidence type="ECO:0000256" key="2">
    <source>
        <dbReference type="ARBA" id="ARBA00007845"/>
    </source>
</evidence>
<dbReference type="GO" id="GO:0005634">
    <property type="term" value="C:nucleus"/>
    <property type="evidence" value="ECO:0007669"/>
    <property type="project" value="UniProtKB-SubCell"/>
</dbReference>
<evidence type="ECO:0000256" key="12">
    <source>
        <dbReference type="ARBA" id="ARBA00023242"/>
    </source>
</evidence>
<comment type="caution">
    <text evidence="15">The sequence shown here is derived from an EMBL/GenBank/DDBJ whole genome shotgun (WGS) entry which is preliminary data.</text>
</comment>
<evidence type="ECO:0000256" key="3">
    <source>
        <dbReference type="ARBA" id="ARBA00022722"/>
    </source>
</evidence>
<evidence type="ECO:0000256" key="7">
    <source>
        <dbReference type="ARBA" id="ARBA00022771"/>
    </source>
</evidence>
<dbReference type="InterPro" id="IPR041006">
    <property type="entry name" value="Morc_S5"/>
</dbReference>
<keyword evidence="5" id="KW-0378">Hydrolase</keyword>
<dbReference type="Pfam" id="PF07496">
    <property type="entry name" value="zf-CW"/>
    <property type="match status" value="1"/>
</dbReference>
<evidence type="ECO:0000256" key="1">
    <source>
        <dbReference type="ARBA" id="ARBA00004123"/>
    </source>
</evidence>
<keyword evidence="8" id="KW-0862">Zinc</keyword>
<evidence type="ECO:0000256" key="6">
    <source>
        <dbReference type="ARBA" id="ARBA00022763"/>
    </source>
</evidence>
<reference evidence="15 16" key="1">
    <citation type="journal article" date="2017" name="Mol. Plant">
        <title>The Genome of Medicinal Plant Macleaya cordata Provides New Insights into Benzylisoquinoline Alkaloids Metabolism.</title>
        <authorList>
            <person name="Liu X."/>
            <person name="Liu Y."/>
            <person name="Huang P."/>
            <person name="Ma Y."/>
            <person name="Qing Z."/>
            <person name="Tang Q."/>
            <person name="Cao H."/>
            <person name="Cheng P."/>
            <person name="Zheng Y."/>
            <person name="Yuan Z."/>
            <person name="Zhou Y."/>
            <person name="Liu J."/>
            <person name="Tang Z."/>
            <person name="Zhuo Y."/>
            <person name="Zhang Y."/>
            <person name="Yu L."/>
            <person name="Huang J."/>
            <person name="Yang P."/>
            <person name="Peng Q."/>
            <person name="Zhang J."/>
            <person name="Jiang W."/>
            <person name="Zhang Z."/>
            <person name="Lin K."/>
            <person name="Ro D.K."/>
            <person name="Chen X."/>
            <person name="Xiong X."/>
            <person name="Shang Y."/>
            <person name="Huang S."/>
            <person name="Zeng J."/>
        </authorList>
    </citation>
    <scope>NUCLEOTIDE SEQUENCE [LARGE SCALE GENOMIC DNA]</scope>
    <source>
        <strain evidence="16">cv. BLH2017</strain>
        <tissue evidence="15">Root</tissue>
    </source>
</reference>
<keyword evidence="10" id="KW-0943">RNA-mediated gene silencing</keyword>
<feature type="region of interest" description="Disordered" evidence="13">
    <location>
        <begin position="1"/>
        <end position="70"/>
    </location>
</feature>
<dbReference type="PANTHER" id="PTHR23336">
    <property type="entry name" value="ZINC FINGER CW-TYPE COILED-COIL DOMAIN PROTEIN 3"/>
    <property type="match status" value="1"/>
</dbReference>
<keyword evidence="11" id="KW-0234">DNA repair</keyword>
<dbReference type="GO" id="GO:0004519">
    <property type="term" value="F:endonuclease activity"/>
    <property type="evidence" value="ECO:0007669"/>
    <property type="project" value="UniProtKB-KW"/>
</dbReference>
<dbReference type="GO" id="GO:0008270">
    <property type="term" value="F:zinc ion binding"/>
    <property type="evidence" value="ECO:0007669"/>
    <property type="project" value="UniProtKB-KW"/>
</dbReference>
<keyword evidence="3" id="KW-0540">Nuclease</keyword>
<dbReference type="GO" id="GO:0006281">
    <property type="term" value="P:DNA repair"/>
    <property type="evidence" value="ECO:0007669"/>
    <property type="project" value="UniProtKB-KW"/>
</dbReference>
<dbReference type="PROSITE" id="PS51050">
    <property type="entry name" value="ZF_CW"/>
    <property type="match status" value="1"/>
</dbReference>
<dbReference type="OMA" id="EICDNTS"/>
<gene>
    <name evidence="15" type="ORF">BVC80_773g12</name>
</gene>
<accession>A0A200R0V3</accession>
<keyword evidence="6" id="KW-0227">DNA damage</keyword>
<protein>
    <submittedName>
        <fullName evidence="15">Zinc finger protein</fullName>
    </submittedName>
</protein>
<proteinExistence type="inferred from homology"/>
<dbReference type="SUPFAM" id="SSF57903">
    <property type="entry name" value="FYVE/PHD zinc finger"/>
    <property type="match status" value="1"/>
</dbReference>
<evidence type="ECO:0000256" key="8">
    <source>
        <dbReference type="ARBA" id="ARBA00022833"/>
    </source>
</evidence>
<evidence type="ECO:0000313" key="16">
    <source>
        <dbReference type="Proteomes" id="UP000195402"/>
    </source>
</evidence>
<dbReference type="AlphaFoldDB" id="A0A200R0V3"/>
<evidence type="ECO:0000259" key="14">
    <source>
        <dbReference type="PROSITE" id="PS51050"/>
    </source>
</evidence>
<dbReference type="InterPro" id="IPR036890">
    <property type="entry name" value="HATPase_C_sf"/>
</dbReference>
<evidence type="ECO:0000256" key="9">
    <source>
        <dbReference type="ARBA" id="ARBA00023054"/>
    </source>
</evidence>
<feature type="domain" description="CW-type" evidence="14">
    <location>
        <begin position="478"/>
        <end position="528"/>
    </location>
</feature>
<dbReference type="InterPro" id="IPR011011">
    <property type="entry name" value="Znf_FYVE_PHD"/>
</dbReference>
<keyword evidence="4" id="KW-0479">Metal-binding</keyword>
<keyword evidence="16" id="KW-1185">Reference proteome</keyword>
<evidence type="ECO:0000313" key="15">
    <source>
        <dbReference type="EMBL" id="OVA16349.1"/>
    </source>
</evidence>
<comment type="similarity">
    <text evidence="2">Belongs to the MORC ATPase protein family.</text>
</comment>
<evidence type="ECO:0000256" key="10">
    <source>
        <dbReference type="ARBA" id="ARBA00023158"/>
    </source>
</evidence>
<dbReference type="OrthoDB" id="757982at2759"/>
<dbReference type="GO" id="GO:0016887">
    <property type="term" value="F:ATP hydrolysis activity"/>
    <property type="evidence" value="ECO:0007669"/>
    <property type="project" value="InterPro"/>
</dbReference>
<dbReference type="Proteomes" id="UP000195402">
    <property type="component" value="Unassembled WGS sequence"/>
</dbReference>
<dbReference type="GO" id="GO:0031047">
    <property type="term" value="P:regulatory ncRNA-mediated gene silencing"/>
    <property type="evidence" value="ECO:0007669"/>
    <property type="project" value="UniProtKB-KW"/>
</dbReference>
<evidence type="ECO:0000256" key="5">
    <source>
        <dbReference type="ARBA" id="ARBA00022759"/>
    </source>
</evidence>
<keyword evidence="7" id="KW-0863">Zinc-finger</keyword>
<dbReference type="PANTHER" id="PTHR23336:SF11">
    <property type="entry name" value="OS06G0622000 PROTEIN"/>
    <property type="match status" value="1"/>
</dbReference>
<keyword evidence="5" id="KW-0255">Endonuclease</keyword>
<dbReference type="Pfam" id="PF13589">
    <property type="entry name" value="HATPase_c_3"/>
    <property type="match status" value="1"/>
</dbReference>
<organism evidence="15 16">
    <name type="scientific">Macleaya cordata</name>
    <name type="common">Five-seeded plume-poppy</name>
    <name type="synonym">Bocconia cordata</name>
    <dbReference type="NCBI Taxonomy" id="56857"/>
    <lineage>
        <taxon>Eukaryota</taxon>
        <taxon>Viridiplantae</taxon>
        <taxon>Streptophyta</taxon>
        <taxon>Embryophyta</taxon>
        <taxon>Tracheophyta</taxon>
        <taxon>Spermatophyta</taxon>
        <taxon>Magnoliopsida</taxon>
        <taxon>Ranunculales</taxon>
        <taxon>Papaveraceae</taxon>
        <taxon>Papaveroideae</taxon>
        <taxon>Macleaya</taxon>
    </lineage>
</organism>
<evidence type="ECO:0000256" key="11">
    <source>
        <dbReference type="ARBA" id="ARBA00023204"/>
    </source>
</evidence>
<dbReference type="InterPro" id="IPR045261">
    <property type="entry name" value="MORC_ATPase"/>
</dbReference>
<comment type="subcellular location">
    <subcellularLocation>
        <location evidence="1">Nucleus</location>
    </subcellularLocation>
</comment>
<dbReference type="Gene3D" id="3.30.565.10">
    <property type="entry name" value="Histidine kinase-like ATPase, C-terminal domain"/>
    <property type="match status" value="1"/>
</dbReference>
<keyword evidence="12" id="KW-0539">Nucleus</keyword>
<dbReference type="SUPFAM" id="SSF55874">
    <property type="entry name" value="ATPase domain of HSP90 chaperone/DNA topoisomerase II/histidine kinase"/>
    <property type="match status" value="1"/>
</dbReference>
<dbReference type="GO" id="GO:0031349">
    <property type="term" value="P:positive regulation of defense response"/>
    <property type="evidence" value="ECO:0007669"/>
    <property type="project" value="UniProtKB-ARBA"/>
</dbReference>